<keyword evidence="2" id="KW-1185">Reference proteome</keyword>
<gene>
    <name evidence="1" type="ORF">ACFSDX_17605</name>
</gene>
<dbReference type="EMBL" id="JBHUFD010000006">
    <property type="protein sequence ID" value="MFD1874265.1"/>
    <property type="molecule type" value="Genomic_DNA"/>
</dbReference>
<dbReference type="RefSeq" id="WP_382315911.1">
    <property type="nucleotide sequence ID" value="NZ_JBHUFD010000006.1"/>
</dbReference>
<reference evidence="2" key="1">
    <citation type="journal article" date="2019" name="Int. J. Syst. Evol. Microbiol.">
        <title>The Global Catalogue of Microorganisms (GCM) 10K type strain sequencing project: providing services to taxonomists for standard genome sequencing and annotation.</title>
        <authorList>
            <consortium name="The Broad Institute Genomics Platform"/>
            <consortium name="The Broad Institute Genome Sequencing Center for Infectious Disease"/>
            <person name="Wu L."/>
            <person name="Ma J."/>
        </authorList>
    </citation>
    <scope>NUCLEOTIDE SEQUENCE [LARGE SCALE GENOMIC DNA]</scope>
    <source>
        <strain evidence="2">CGMCC 1.15795</strain>
    </source>
</reference>
<protein>
    <submittedName>
        <fullName evidence="1">Uncharacterized protein</fullName>
    </submittedName>
</protein>
<sequence>MLLNVVDYSLTRVALSDMEVFVKFLQWLRSKSPEDTQSPYILWLREAEIRQELEALDDNLAYQLARSGLGLAETSEGITVPAQ</sequence>
<accession>A0ABW4QXP7</accession>
<comment type="caution">
    <text evidence="1">The sequence shown here is derived from an EMBL/GenBank/DDBJ whole genome shotgun (WGS) entry which is preliminary data.</text>
</comment>
<proteinExistence type="predicted"/>
<evidence type="ECO:0000313" key="1">
    <source>
        <dbReference type="EMBL" id="MFD1874265.1"/>
    </source>
</evidence>
<dbReference type="Proteomes" id="UP001597197">
    <property type="component" value="Unassembled WGS sequence"/>
</dbReference>
<name>A0ABW4QXP7_9BACT</name>
<evidence type="ECO:0000313" key="2">
    <source>
        <dbReference type="Proteomes" id="UP001597197"/>
    </source>
</evidence>
<organism evidence="1 2">
    <name type="scientific">Hymenobacter bucti</name>
    <dbReference type="NCBI Taxonomy" id="1844114"/>
    <lineage>
        <taxon>Bacteria</taxon>
        <taxon>Pseudomonadati</taxon>
        <taxon>Bacteroidota</taxon>
        <taxon>Cytophagia</taxon>
        <taxon>Cytophagales</taxon>
        <taxon>Hymenobacteraceae</taxon>
        <taxon>Hymenobacter</taxon>
    </lineage>
</organism>